<protein>
    <submittedName>
        <fullName evidence="2">PrgI family protein</fullName>
    </submittedName>
</protein>
<comment type="caution">
    <text evidence="2">The sequence shown here is derived from an EMBL/GenBank/DDBJ whole genome shotgun (WGS) entry which is preliminary data.</text>
</comment>
<dbReference type="RefSeq" id="WP_068912360.1">
    <property type="nucleotide sequence ID" value="NZ_MBEW02000006.1"/>
</dbReference>
<keyword evidence="1" id="KW-0472">Membrane</keyword>
<dbReference type="AlphaFoldDB" id="A0A371IM33"/>
<feature type="transmembrane region" description="Helical" evidence="1">
    <location>
        <begin position="26"/>
        <end position="43"/>
    </location>
</feature>
<dbReference type="STRING" id="1871336.BBG48_01965"/>
<organism evidence="2 3">
    <name type="scientific">Criibacterium bergeronii</name>
    <dbReference type="NCBI Taxonomy" id="1871336"/>
    <lineage>
        <taxon>Bacteria</taxon>
        <taxon>Bacillati</taxon>
        <taxon>Bacillota</taxon>
        <taxon>Clostridia</taxon>
        <taxon>Peptostreptococcales</taxon>
        <taxon>Filifactoraceae</taxon>
        <taxon>Criibacterium</taxon>
    </lineage>
</organism>
<dbReference type="InterPro" id="IPR024414">
    <property type="entry name" value="Uncharacterised_PrgI"/>
</dbReference>
<name>A0A371IM33_9FIRM</name>
<evidence type="ECO:0000313" key="2">
    <source>
        <dbReference type="EMBL" id="RDY21538.1"/>
    </source>
</evidence>
<proteinExistence type="predicted"/>
<evidence type="ECO:0000313" key="3">
    <source>
        <dbReference type="Proteomes" id="UP000093352"/>
    </source>
</evidence>
<evidence type="ECO:0000256" key="1">
    <source>
        <dbReference type="SAM" id="Phobius"/>
    </source>
</evidence>
<dbReference type="Pfam" id="PF12666">
    <property type="entry name" value="PrgI"/>
    <property type="match status" value="1"/>
</dbReference>
<reference evidence="2 3" key="1">
    <citation type="journal article" date="2016" name="Genome Announc.">
        <title>Draft Genome Sequence of Criibacterium bergeronii gen. nov., sp. nov., Strain CCRI-22567T, Isolated from a Vaginal Sample from a Woman with Bacterial Vaginosis.</title>
        <authorList>
            <person name="Maheux A.F."/>
            <person name="Berube E."/>
            <person name="Boudreau D.K."/>
            <person name="Raymond F."/>
            <person name="Corbeil J."/>
            <person name="Roy P.H."/>
            <person name="Boissinot M."/>
            <person name="Omar R.F."/>
        </authorList>
    </citation>
    <scope>NUCLEOTIDE SEQUENCE [LARGE SCALE GENOMIC DNA]</scope>
    <source>
        <strain evidence="2 3">CCRI-22567</strain>
    </source>
</reference>
<feature type="transmembrane region" description="Helical" evidence="1">
    <location>
        <begin position="49"/>
        <end position="69"/>
    </location>
</feature>
<gene>
    <name evidence="2" type="ORF">BBG48_004090</name>
</gene>
<keyword evidence="3" id="KW-1185">Reference proteome</keyword>
<accession>A0A371IM33</accession>
<keyword evidence="1" id="KW-1133">Transmembrane helix</keyword>
<dbReference type="EMBL" id="MBEW02000006">
    <property type="protein sequence ID" value="RDY21538.1"/>
    <property type="molecule type" value="Genomic_DNA"/>
</dbReference>
<keyword evidence="1" id="KW-0812">Transmembrane</keyword>
<dbReference type="Proteomes" id="UP000093352">
    <property type="component" value="Unassembled WGS sequence"/>
</dbReference>
<sequence length="130" mass="14977">MAYVPVPKDLSRIKTKVAFNLTKRQLIFFAAALLVGLPLFFLLKGSTGTSLAAFVMILVMLPCFLFAMYEKHGQPLETLIKNIIQTKFIRPKERPYQTENFYAVLERQRQLEKEVSAIVNGKRKTRRKQA</sequence>